<dbReference type="Proteomes" id="UP000323506">
    <property type="component" value="Chromosome D02"/>
</dbReference>
<proteinExistence type="predicted"/>
<reference evidence="1 2" key="1">
    <citation type="submission" date="2019-06" db="EMBL/GenBank/DDBJ databases">
        <title>WGS assembly of Gossypium darwinii.</title>
        <authorList>
            <person name="Chen Z.J."/>
            <person name="Sreedasyam A."/>
            <person name="Ando A."/>
            <person name="Song Q."/>
            <person name="De L."/>
            <person name="Hulse-Kemp A."/>
            <person name="Ding M."/>
            <person name="Ye W."/>
            <person name="Kirkbride R."/>
            <person name="Jenkins J."/>
            <person name="Plott C."/>
            <person name="Lovell J."/>
            <person name="Lin Y.-M."/>
            <person name="Vaughn R."/>
            <person name="Liu B."/>
            <person name="Li W."/>
            <person name="Simpson S."/>
            <person name="Scheffler B."/>
            <person name="Saski C."/>
            <person name="Grover C."/>
            <person name="Hu G."/>
            <person name="Conover J."/>
            <person name="Carlson J."/>
            <person name="Shu S."/>
            <person name="Boston L."/>
            <person name="Williams M."/>
            <person name="Peterson D."/>
            <person name="Mcgee K."/>
            <person name="Jones D."/>
            <person name="Wendel J."/>
            <person name="Stelly D."/>
            <person name="Grimwood J."/>
            <person name="Schmutz J."/>
        </authorList>
    </citation>
    <scope>NUCLEOTIDE SEQUENCE [LARGE SCALE GENOMIC DNA]</scope>
    <source>
        <strain evidence="1">1808015.09</strain>
    </source>
</reference>
<organism evidence="1 2">
    <name type="scientific">Gossypium darwinii</name>
    <name type="common">Darwin's cotton</name>
    <name type="synonym">Gossypium barbadense var. darwinii</name>
    <dbReference type="NCBI Taxonomy" id="34276"/>
    <lineage>
        <taxon>Eukaryota</taxon>
        <taxon>Viridiplantae</taxon>
        <taxon>Streptophyta</taxon>
        <taxon>Embryophyta</taxon>
        <taxon>Tracheophyta</taxon>
        <taxon>Spermatophyta</taxon>
        <taxon>Magnoliopsida</taxon>
        <taxon>eudicotyledons</taxon>
        <taxon>Gunneridae</taxon>
        <taxon>Pentapetalae</taxon>
        <taxon>rosids</taxon>
        <taxon>malvids</taxon>
        <taxon>Malvales</taxon>
        <taxon>Malvaceae</taxon>
        <taxon>Malvoideae</taxon>
        <taxon>Gossypium</taxon>
    </lineage>
</organism>
<accession>A0A5D2DBU0</accession>
<evidence type="ECO:0000313" key="2">
    <source>
        <dbReference type="Proteomes" id="UP000323506"/>
    </source>
</evidence>
<dbReference type="AlphaFoldDB" id="A0A5D2DBU0"/>
<protein>
    <submittedName>
        <fullName evidence="1">Uncharacterized protein</fullName>
    </submittedName>
</protein>
<sequence length="65" mass="7011">MVSMEKVAPIGLRKAAPIVMLLNPCFLNAVLKSVEQCFEELALKVSPPKFIGATFSMGTITQTSI</sequence>
<dbReference type="EMBL" id="CM017702">
    <property type="protein sequence ID" value="TYG79079.1"/>
    <property type="molecule type" value="Genomic_DNA"/>
</dbReference>
<keyword evidence="2" id="KW-1185">Reference proteome</keyword>
<name>A0A5D2DBU0_GOSDA</name>
<gene>
    <name evidence="1" type="ORF">ES288_D02G112900v1</name>
</gene>
<evidence type="ECO:0000313" key="1">
    <source>
        <dbReference type="EMBL" id="TYG79079.1"/>
    </source>
</evidence>